<comment type="caution">
    <text evidence="1">The sequence shown here is derived from an EMBL/GenBank/DDBJ whole genome shotgun (WGS) entry which is preliminary data.</text>
</comment>
<proteinExistence type="predicted"/>
<dbReference type="RefSeq" id="WP_095605521.1">
    <property type="nucleotide sequence ID" value="NZ_NSKE01000002.1"/>
</dbReference>
<organism evidence="1 2">
    <name type="scientific">Fodinibius salipaludis</name>
    <dbReference type="NCBI Taxonomy" id="2032627"/>
    <lineage>
        <taxon>Bacteria</taxon>
        <taxon>Pseudomonadati</taxon>
        <taxon>Balneolota</taxon>
        <taxon>Balneolia</taxon>
        <taxon>Balneolales</taxon>
        <taxon>Balneolaceae</taxon>
        <taxon>Fodinibius</taxon>
    </lineage>
</organism>
<evidence type="ECO:0000313" key="1">
    <source>
        <dbReference type="EMBL" id="PAU95394.1"/>
    </source>
</evidence>
<dbReference type="EMBL" id="NSKE01000002">
    <property type="protein sequence ID" value="PAU95394.1"/>
    <property type="molecule type" value="Genomic_DNA"/>
</dbReference>
<evidence type="ECO:0000313" key="2">
    <source>
        <dbReference type="Proteomes" id="UP000218831"/>
    </source>
</evidence>
<dbReference type="Proteomes" id="UP000218831">
    <property type="component" value="Unassembled WGS sequence"/>
</dbReference>
<dbReference type="AlphaFoldDB" id="A0A2A2GEH9"/>
<evidence type="ECO:0008006" key="3">
    <source>
        <dbReference type="Google" id="ProtNLM"/>
    </source>
</evidence>
<reference evidence="1 2" key="1">
    <citation type="submission" date="2017-08" db="EMBL/GenBank/DDBJ databases">
        <title>Aliifodinibius alkalisoli sp. nov., isolated from saline alkaline soil.</title>
        <authorList>
            <person name="Liu D."/>
            <person name="Zhang G."/>
        </authorList>
    </citation>
    <scope>NUCLEOTIDE SEQUENCE [LARGE SCALE GENOMIC DNA]</scope>
    <source>
        <strain evidence="1 2">WN023</strain>
    </source>
</reference>
<gene>
    <name evidence="1" type="ORF">CK503_04145</name>
</gene>
<name>A0A2A2GEH9_9BACT</name>
<sequence>MKTKEKNPKKKKNESKDKITVQVFAPRNLDSKEFTWKKNKNVGEAAKEAADAFGYEPEKPPRFQKGEDILDNTKNLVSEGVREGDELELVGGGGGVSSN</sequence>
<keyword evidence="2" id="KW-1185">Reference proteome</keyword>
<accession>A0A2A2GEH9</accession>
<protein>
    <recommendedName>
        <fullName evidence="3">Ubiquitin-like domain-containing protein</fullName>
    </recommendedName>
</protein>